<proteinExistence type="predicted"/>
<evidence type="ECO:0000256" key="1">
    <source>
        <dbReference type="SAM" id="MobiDB-lite"/>
    </source>
</evidence>
<keyword evidence="3" id="KW-1185">Reference proteome</keyword>
<name>A0A9W4AYS1_9MYCO</name>
<protein>
    <submittedName>
        <fullName evidence="2">Uncharacterized protein</fullName>
    </submittedName>
</protein>
<reference evidence="2 3" key="1">
    <citation type="journal article" date="2019" name="Emerg. Microbes Infect.">
        <title>Comprehensive subspecies identification of 175 nontuberculous mycobacteria species based on 7547 genomic profiles.</title>
        <authorList>
            <person name="Matsumoto Y."/>
            <person name="Kinjo T."/>
            <person name="Motooka D."/>
            <person name="Nabeya D."/>
            <person name="Jung N."/>
            <person name="Uechi K."/>
            <person name="Horii T."/>
            <person name="Iida T."/>
            <person name="Fujita J."/>
            <person name="Nakamura S."/>
        </authorList>
    </citation>
    <scope>NUCLEOTIDE SEQUENCE [LARGE SCALE GENOMIC DNA]</scope>
    <source>
        <strain evidence="2 3">JCM 6399</strain>
    </source>
</reference>
<dbReference type="EMBL" id="AP022601">
    <property type="protein sequence ID" value="BBY90951.1"/>
    <property type="molecule type" value="Genomic_DNA"/>
</dbReference>
<dbReference type="KEGG" id="mgau:MGALJ_06200"/>
<accession>A0A9W4AYS1</accession>
<dbReference type="Proteomes" id="UP000465785">
    <property type="component" value="Chromosome"/>
</dbReference>
<evidence type="ECO:0000313" key="2">
    <source>
        <dbReference type="EMBL" id="BBY90951.1"/>
    </source>
</evidence>
<evidence type="ECO:0000313" key="3">
    <source>
        <dbReference type="Proteomes" id="UP000465785"/>
    </source>
</evidence>
<feature type="region of interest" description="Disordered" evidence="1">
    <location>
        <begin position="1"/>
        <end position="22"/>
    </location>
</feature>
<sequence length="66" mass="7320">MLPEADVAVRIDEPGQDPAVRSVSTEDGLGVLHRFGTEHAVDDPPLDRLFIGQPATAYVQWWLRHA</sequence>
<gene>
    <name evidence="2" type="ORF">MGALJ_06200</name>
</gene>
<organism evidence="2 3">
    <name type="scientific">Mycobacterium gallinarum</name>
    <dbReference type="NCBI Taxonomy" id="39689"/>
    <lineage>
        <taxon>Bacteria</taxon>
        <taxon>Bacillati</taxon>
        <taxon>Actinomycetota</taxon>
        <taxon>Actinomycetes</taxon>
        <taxon>Mycobacteriales</taxon>
        <taxon>Mycobacteriaceae</taxon>
        <taxon>Mycobacterium</taxon>
    </lineage>
</organism>
<dbReference type="AlphaFoldDB" id="A0A9W4AYS1"/>